<dbReference type="Pfam" id="PF00590">
    <property type="entry name" value="TP_methylase"/>
    <property type="match status" value="1"/>
</dbReference>
<dbReference type="AlphaFoldDB" id="A0A2H4U8M1"/>
<evidence type="ECO:0000256" key="6">
    <source>
        <dbReference type="SAM" id="Coils"/>
    </source>
</evidence>
<dbReference type="GO" id="GO:0008168">
    <property type="term" value="F:methyltransferase activity"/>
    <property type="evidence" value="ECO:0007669"/>
    <property type="project" value="UniProtKB-KW"/>
</dbReference>
<dbReference type="UniPathway" id="UPA00148"/>
<dbReference type="Gene3D" id="3.30.950.10">
    <property type="entry name" value="Methyltransferase, Cobalt-precorrin-4 Transmethylase, Domain 2"/>
    <property type="match status" value="1"/>
</dbReference>
<evidence type="ECO:0000259" key="7">
    <source>
        <dbReference type="Pfam" id="PF00590"/>
    </source>
</evidence>
<name>A0A2H4U8M1_METSM</name>
<keyword evidence="6" id="KW-0175">Coiled coil</keyword>
<dbReference type="InterPro" id="IPR014776">
    <property type="entry name" value="4pyrrole_Mease_sub2"/>
</dbReference>
<dbReference type="InterPro" id="IPR051810">
    <property type="entry name" value="Precorrin_MeTrfase"/>
</dbReference>
<dbReference type="InterPro" id="IPR014777">
    <property type="entry name" value="4pyrrole_Mease_sub1"/>
</dbReference>
<sequence>MINVIGIGQNRENMTLGAVRAIEESDVIVGYKKYVAQISDLVSDKEIIKKGMGDEIARAQLAIDKSLSGQTVSLISSGDPGVFGMANVLYQIISRYDEDIDVKVYPGVSAANYAADKLGAPLNDYANISLSNILTPLSEIEKKLEFALKANLVIAIYNPISKTRKEPFRRFVKTVLKIKGENALIGIVDSTYEPAKETIVKIKDLTEDMVNMSCTLIVGNDLTYMQEDKLITPRGYVIKSKIHPLSSDHYEKFLNGEISHGPNRECEFYPCHYEGQYCDFCYCPFYPCGDSSTGGQWIKGKGVWNCKECMWVHEKEAVDCLRKPLEELLEEVDDLKAKKKTLLKLRRACLLKNNPYNL</sequence>
<evidence type="ECO:0000256" key="3">
    <source>
        <dbReference type="ARBA" id="ARBA00022603"/>
    </source>
</evidence>
<dbReference type="RefSeq" id="WP_100815811.1">
    <property type="nucleotide sequence ID" value="NZ_CP017803.1"/>
</dbReference>
<dbReference type="GO" id="GO:0032259">
    <property type="term" value="P:methylation"/>
    <property type="evidence" value="ECO:0007669"/>
    <property type="project" value="UniProtKB-KW"/>
</dbReference>
<dbReference type="CDD" id="cd11646">
    <property type="entry name" value="Precorrin_3B_C17_MT"/>
    <property type="match status" value="1"/>
</dbReference>
<evidence type="ECO:0000256" key="1">
    <source>
        <dbReference type="ARBA" id="ARBA00004953"/>
    </source>
</evidence>
<accession>A0A2H4U8M1</accession>
<dbReference type="PANTHER" id="PTHR47036">
    <property type="entry name" value="COBALT-FACTOR III C(17)-METHYLTRANSFERASE-RELATED"/>
    <property type="match status" value="1"/>
</dbReference>
<evidence type="ECO:0000256" key="5">
    <source>
        <dbReference type="ARBA" id="ARBA00022691"/>
    </source>
</evidence>
<keyword evidence="5" id="KW-0949">S-adenosyl-L-methionine</keyword>
<proteinExistence type="predicted"/>
<dbReference type="Gene3D" id="3.40.1010.10">
    <property type="entry name" value="Cobalt-precorrin-4 Transmethylase, Domain 1"/>
    <property type="match status" value="1"/>
</dbReference>
<dbReference type="InterPro" id="IPR035996">
    <property type="entry name" value="4pyrrol_Methylase_sf"/>
</dbReference>
<feature type="domain" description="Tetrapyrrole methylase" evidence="7">
    <location>
        <begin position="2"/>
        <end position="159"/>
    </location>
</feature>
<feature type="domain" description="Cysteine-rich small" evidence="8">
    <location>
        <begin position="261"/>
        <end position="334"/>
    </location>
</feature>
<dbReference type="Pfam" id="PF04071">
    <property type="entry name" value="zf-like"/>
    <property type="match status" value="1"/>
</dbReference>
<dbReference type="InterPro" id="IPR007212">
    <property type="entry name" value="Zf-like"/>
</dbReference>
<dbReference type="Proteomes" id="UP000232133">
    <property type="component" value="Chromosome"/>
</dbReference>
<keyword evidence="3 9" id="KW-0489">Methyltransferase</keyword>
<dbReference type="SUPFAM" id="SSF53790">
    <property type="entry name" value="Tetrapyrrole methylase"/>
    <property type="match status" value="1"/>
</dbReference>
<dbReference type="InterPro" id="IPR006363">
    <property type="entry name" value="Cbl_synth_CobJ/CibH_dom"/>
</dbReference>
<evidence type="ECO:0000256" key="4">
    <source>
        <dbReference type="ARBA" id="ARBA00022679"/>
    </source>
</evidence>
<organism evidence="9 10">
    <name type="scientific">Methanobrevibacter smithii</name>
    <dbReference type="NCBI Taxonomy" id="2173"/>
    <lineage>
        <taxon>Archaea</taxon>
        <taxon>Methanobacteriati</taxon>
        <taxon>Methanobacteriota</taxon>
        <taxon>Methanomada group</taxon>
        <taxon>Methanobacteria</taxon>
        <taxon>Methanobacteriales</taxon>
        <taxon>Methanobacteriaceae</taxon>
        <taxon>Methanobrevibacter</taxon>
    </lineage>
</organism>
<keyword evidence="2" id="KW-0169">Cobalamin biosynthesis</keyword>
<evidence type="ECO:0000259" key="8">
    <source>
        <dbReference type="Pfam" id="PF04071"/>
    </source>
</evidence>
<gene>
    <name evidence="9" type="ORF">BK798_08550</name>
</gene>
<reference evidence="9 10" key="1">
    <citation type="submission" date="2016-10" db="EMBL/GenBank/DDBJ databases">
        <authorList>
            <person name="Varghese N."/>
        </authorList>
    </citation>
    <scope>NUCLEOTIDE SEQUENCE [LARGE SCALE GENOMIC DNA]</scope>
    <source>
        <strain evidence="9 10">KB11</strain>
    </source>
</reference>
<dbReference type="GO" id="GO:0009236">
    <property type="term" value="P:cobalamin biosynthetic process"/>
    <property type="evidence" value="ECO:0007669"/>
    <property type="project" value="UniProtKB-UniPathway"/>
</dbReference>
<comment type="pathway">
    <text evidence="1">Cofactor biosynthesis; adenosylcobalamin biosynthesis.</text>
</comment>
<keyword evidence="4 9" id="KW-0808">Transferase</keyword>
<protein>
    <submittedName>
        <fullName evidence="9">Precorrin-3B C(17)-methyltransferase</fullName>
    </submittedName>
</protein>
<evidence type="ECO:0000313" key="10">
    <source>
        <dbReference type="Proteomes" id="UP000232133"/>
    </source>
</evidence>
<dbReference type="PANTHER" id="PTHR47036:SF1">
    <property type="entry name" value="COBALT-FACTOR III C(17)-METHYLTRANSFERASE-RELATED"/>
    <property type="match status" value="1"/>
</dbReference>
<evidence type="ECO:0000313" key="9">
    <source>
        <dbReference type="EMBL" id="ATZ60466.1"/>
    </source>
</evidence>
<evidence type="ECO:0000256" key="2">
    <source>
        <dbReference type="ARBA" id="ARBA00022573"/>
    </source>
</evidence>
<feature type="coiled-coil region" evidence="6">
    <location>
        <begin position="318"/>
        <end position="345"/>
    </location>
</feature>
<dbReference type="EMBL" id="CP017803">
    <property type="protein sequence ID" value="ATZ60466.1"/>
    <property type="molecule type" value="Genomic_DNA"/>
</dbReference>
<dbReference type="InterPro" id="IPR000878">
    <property type="entry name" value="4pyrrol_Mease"/>
</dbReference>
<dbReference type="GeneID" id="35119424"/>
<dbReference type="NCBIfam" id="TIGR01466">
    <property type="entry name" value="cobJ_cbiH"/>
    <property type="match status" value="1"/>
</dbReference>